<dbReference type="GO" id="GO:0006284">
    <property type="term" value="P:base-excision repair"/>
    <property type="evidence" value="ECO:0007669"/>
    <property type="project" value="InterPro"/>
</dbReference>
<dbReference type="PANTHER" id="PTHR10359:SF19">
    <property type="entry name" value="DNA REPAIR GLYCOSYLASE MJ1434-RELATED"/>
    <property type="match status" value="1"/>
</dbReference>
<dbReference type="InterPro" id="IPR023170">
    <property type="entry name" value="HhH_base_excis_C"/>
</dbReference>
<dbReference type="GO" id="GO:0051539">
    <property type="term" value="F:4 iron, 4 sulfur cluster binding"/>
    <property type="evidence" value="ECO:0007669"/>
    <property type="project" value="UniProtKB-KW"/>
</dbReference>
<keyword evidence="3" id="KW-0408">Iron</keyword>
<dbReference type="EMBL" id="PFQB01000116">
    <property type="protein sequence ID" value="PJA12364.1"/>
    <property type="molecule type" value="Genomic_DNA"/>
</dbReference>
<dbReference type="Gene3D" id="1.10.1670.10">
    <property type="entry name" value="Helix-hairpin-Helix base-excision DNA repair enzymes (C-terminal)"/>
    <property type="match status" value="1"/>
</dbReference>
<name>A0A2M7W0U6_9BACT</name>
<dbReference type="InterPro" id="IPR003265">
    <property type="entry name" value="HhH-GPD_domain"/>
</dbReference>
<keyword evidence="6" id="KW-0378">Hydrolase</keyword>
<dbReference type="SMART" id="SM00478">
    <property type="entry name" value="ENDO3c"/>
    <property type="match status" value="1"/>
</dbReference>
<keyword evidence="4" id="KW-0411">Iron-sulfur</keyword>
<keyword evidence="6" id="KW-0540">Nuclease</keyword>
<feature type="domain" description="HhH-GPD" evidence="5">
    <location>
        <begin position="45"/>
        <end position="202"/>
    </location>
</feature>
<dbReference type="SUPFAM" id="SSF48150">
    <property type="entry name" value="DNA-glycosylase"/>
    <property type="match status" value="1"/>
</dbReference>
<dbReference type="AlphaFoldDB" id="A0A2M7W0U6"/>
<keyword evidence="6" id="KW-0255">Endonuclease</keyword>
<organism evidence="6 7">
    <name type="scientific">Candidatus Dojkabacteria bacterium CG_4_10_14_0_2_um_filter_Dojkabacteria_WS6_41_15</name>
    <dbReference type="NCBI Taxonomy" id="2014249"/>
    <lineage>
        <taxon>Bacteria</taxon>
        <taxon>Candidatus Dojkabacteria</taxon>
    </lineage>
</organism>
<evidence type="ECO:0000256" key="1">
    <source>
        <dbReference type="ARBA" id="ARBA00022485"/>
    </source>
</evidence>
<dbReference type="GO" id="GO:0046872">
    <property type="term" value="F:metal ion binding"/>
    <property type="evidence" value="ECO:0007669"/>
    <property type="project" value="UniProtKB-KW"/>
</dbReference>
<reference evidence="7" key="1">
    <citation type="submission" date="2017-09" db="EMBL/GenBank/DDBJ databases">
        <title>Depth-based differentiation of microbial function through sediment-hosted aquifers and enrichment of novel symbionts in the deep terrestrial subsurface.</title>
        <authorList>
            <person name="Probst A.J."/>
            <person name="Ladd B."/>
            <person name="Jarett J.K."/>
            <person name="Geller-Mcgrath D.E."/>
            <person name="Sieber C.M.K."/>
            <person name="Emerson J.B."/>
            <person name="Anantharaman K."/>
            <person name="Thomas B.C."/>
            <person name="Malmstrom R."/>
            <person name="Stieglmeier M."/>
            <person name="Klingl A."/>
            <person name="Woyke T."/>
            <person name="Ryan C.M."/>
            <person name="Banfield J.F."/>
        </authorList>
    </citation>
    <scope>NUCLEOTIDE SEQUENCE [LARGE SCALE GENOMIC DNA]</scope>
</reference>
<evidence type="ECO:0000259" key="5">
    <source>
        <dbReference type="SMART" id="SM00478"/>
    </source>
</evidence>
<gene>
    <name evidence="6" type="ORF">COX64_04595</name>
</gene>
<evidence type="ECO:0000256" key="2">
    <source>
        <dbReference type="ARBA" id="ARBA00022723"/>
    </source>
</evidence>
<comment type="caution">
    <text evidence="6">The sequence shown here is derived from an EMBL/GenBank/DDBJ whole genome shotgun (WGS) entry which is preliminary data.</text>
</comment>
<evidence type="ECO:0000256" key="3">
    <source>
        <dbReference type="ARBA" id="ARBA00023004"/>
    </source>
</evidence>
<accession>A0A2M7W0U6</accession>
<evidence type="ECO:0000256" key="4">
    <source>
        <dbReference type="ARBA" id="ARBA00023014"/>
    </source>
</evidence>
<dbReference type="PANTHER" id="PTHR10359">
    <property type="entry name" value="A/G-SPECIFIC ADENINE GLYCOSYLASE/ENDONUCLEASE III"/>
    <property type="match status" value="1"/>
</dbReference>
<evidence type="ECO:0000313" key="6">
    <source>
        <dbReference type="EMBL" id="PJA12364.1"/>
    </source>
</evidence>
<dbReference type="Proteomes" id="UP000228952">
    <property type="component" value="Unassembled WGS sequence"/>
</dbReference>
<dbReference type="Gene3D" id="1.10.340.30">
    <property type="entry name" value="Hypothetical protein, domain 2"/>
    <property type="match status" value="1"/>
</dbReference>
<dbReference type="GO" id="GO:0004519">
    <property type="term" value="F:endonuclease activity"/>
    <property type="evidence" value="ECO:0007669"/>
    <property type="project" value="UniProtKB-KW"/>
</dbReference>
<sequence length="212" mass="24485">MDYPIYNQYLETKRKLPNVLKLWPQWTMHPKDEKTAQIVVIGAILVQRTSWSNAEKALIALKDVGLLDLERIVNTPITKLTQLIRVAGFYSTKPRRLQSIAHYIVENYGNIATMQKADKNQLRSELLNVYGIGNETADTILLFALNKPSFIVDAYTMKFLNKYAIAHSEKYEVLQEEFQSVLPYDSKVYQEYHILKIVDIKGIEESKMSVVE</sequence>
<proteinExistence type="predicted"/>
<keyword evidence="2" id="KW-0479">Metal-binding</keyword>
<protein>
    <submittedName>
        <fullName evidence="6">Endonuclease</fullName>
    </submittedName>
</protein>
<keyword evidence="1" id="KW-0004">4Fe-4S</keyword>
<dbReference type="Pfam" id="PF00730">
    <property type="entry name" value="HhH-GPD"/>
    <property type="match status" value="1"/>
</dbReference>
<dbReference type="CDD" id="cd00056">
    <property type="entry name" value="ENDO3c"/>
    <property type="match status" value="1"/>
</dbReference>
<evidence type="ECO:0000313" key="7">
    <source>
        <dbReference type="Proteomes" id="UP000228952"/>
    </source>
</evidence>
<dbReference type="InterPro" id="IPR011257">
    <property type="entry name" value="DNA_glycosylase"/>
</dbReference>